<feature type="transmembrane region" description="Helical" evidence="1">
    <location>
        <begin position="6"/>
        <end position="28"/>
    </location>
</feature>
<keyword evidence="3" id="KW-1185">Reference proteome</keyword>
<accession>A0A0A3I072</accession>
<gene>
    <name evidence="2" type="ORF">CD33_07620</name>
</gene>
<evidence type="ECO:0008006" key="4">
    <source>
        <dbReference type="Google" id="ProtNLM"/>
    </source>
</evidence>
<organism evidence="2 3">
    <name type="scientific">Ureibacillus sinduriensis BLB-1 = JCM 15800</name>
    <dbReference type="NCBI Taxonomy" id="1384057"/>
    <lineage>
        <taxon>Bacteria</taxon>
        <taxon>Bacillati</taxon>
        <taxon>Bacillota</taxon>
        <taxon>Bacilli</taxon>
        <taxon>Bacillales</taxon>
        <taxon>Caryophanaceae</taxon>
        <taxon>Ureibacillus</taxon>
    </lineage>
</organism>
<dbReference type="OrthoDB" id="2436717at2"/>
<keyword evidence="1" id="KW-0812">Transmembrane</keyword>
<feature type="transmembrane region" description="Helical" evidence="1">
    <location>
        <begin position="119"/>
        <end position="138"/>
    </location>
</feature>
<sequence>MFHTLFLYIHIVSAVGSIGPLFSLIPITKKMELADEEHLAGLIQSFQSAITVVKHAGHVLVFSGIVLIIISGWTWTTPWIMLTIAIMIGSIVFLARAFKPTLKTYGTHKFHKELFIKKLKKATWQYILILLVMLWLMVAKPVLWQ</sequence>
<evidence type="ECO:0000313" key="2">
    <source>
        <dbReference type="EMBL" id="KGR76043.1"/>
    </source>
</evidence>
<dbReference type="eggNOG" id="ENOG5031XHV">
    <property type="taxonomic scope" value="Bacteria"/>
</dbReference>
<feature type="transmembrane region" description="Helical" evidence="1">
    <location>
        <begin position="49"/>
        <end position="73"/>
    </location>
</feature>
<evidence type="ECO:0000256" key="1">
    <source>
        <dbReference type="SAM" id="Phobius"/>
    </source>
</evidence>
<keyword evidence="1" id="KW-0472">Membrane</keyword>
<reference evidence="2 3" key="1">
    <citation type="submission" date="2014-02" db="EMBL/GenBank/DDBJ databases">
        <title>Draft genome sequence of Lysinibacillus sinduriensis JCM 15800.</title>
        <authorList>
            <person name="Zhang F."/>
            <person name="Wang G."/>
            <person name="Zhang L."/>
        </authorList>
    </citation>
    <scope>NUCLEOTIDE SEQUENCE [LARGE SCALE GENOMIC DNA]</scope>
    <source>
        <strain evidence="2 3">JCM 15800</strain>
    </source>
</reference>
<name>A0A0A3I072_9BACL</name>
<protein>
    <recommendedName>
        <fullName evidence="4">DUF2269 family protein</fullName>
    </recommendedName>
</protein>
<comment type="caution">
    <text evidence="2">The sequence shown here is derived from an EMBL/GenBank/DDBJ whole genome shotgun (WGS) entry which is preliminary data.</text>
</comment>
<dbReference type="AlphaFoldDB" id="A0A0A3I072"/>
<evidence type="ECO:0000313" key="3">
    <source>
        <dbReference type="Proteomes" id="UP000030408"/>
    </source>
</evidence>
<dbReference type="Proteomes" id="UP000030408">
    <property type="component" value="Unassembled WGS sequence"/>
</dbReference>
<keyword evidence="1" id="KW-1133">Transmembrane helix</keyword>
<dbReference type="RefSeq" id="WP_036199612.1">
    <property type="nucleotide sequence ID" value="NZ_AVCY01000009.1"/>
</dbReference>
<proteinExistence type="predicted"/>
<dbReference type="EMBL" id="JPVO01000047">
    <property type="protein sequence ID" value="KGR76043.1"/>
    <property type="molecule type" value="Genomic_DNA"/>
</dbReference>
<feature type="transmembrane region" description="Helical" evidence="1">
    <location>
        <begin position="79"/>
        <end position="98"/>
    </location>
</feature>